<dbReference type="AlphaFoldDB" id="A0A1H9NHY3"/>
<sequence length="523" mass="56256">MTDDTPFENVAEAKRTLSDDAREDAVEYQHELGKLTARERIDYLLDDGTFDEIGRLASPMPTTPETTDWERSDAPADGVITGFGTIDGREVAVFATDFTVKGGSIGHAGGRKMKRVSERALDRGLPLIMLHDGGGHRIQEGLDAAPFARGDNGFSKLQTTLSGWVPVVSAMMGPAFAAPTNFAALSDFVPIVDGTGTMGVAGPSLVKAALGVDGSKDELGSARFQTSETGMADVACEDDEACLDAVRTFLSYLPRNARRDPPTTDPEPPADAAVERLREIIPASPRKGYDIYAIIDGIVDRNSTFELKPTYARNIVTTFARLDGRPIGVIANNPRFKAGTIDTAASEKASHFASLCDAYGLPIVTLTDVPGILPGPDSEQEGIARHSAKLPFELARATVPIANVVLRRGYGFGYVAMGGGRSLDSELTVLWPTAELAAMGIEGAVDIAYGHEIDSADDPESRRQELIDTFESRTDAVRAATRVGIDGVVQPEQTRDRIRRAFERATEPHDPDWPPKKHPINPI</sequence>
<name>A0A1H9NHY3_9EURY</name>
<evidence type="ECO:0000259" key="2">
    <source>
        <dbReference type="PROSITE" id="PS50980"/>
    </source>
</evidence>
<feature type="domain" description="CoA carboxyltransferase C-terminal" evidence="3">
    <location>
        <begin position="269"/>
        <end position="508"/>
    </location>
</feature>
<dbReference type="RefSeq" id="WP_090620054.1">
    <property type="nucleotide sequence ID" value="NZ_FOFD01000005.1"/>
</dbReference>
<dbReference type="GO" id="GO:0004658">
    <property type="term" value="F:propionyl-CoA carboxylase activity"/>
    <property type="evidence" value="ECO:0007669"/>
    <property type="project" value="TreeGrafter"/>
</dbReference>
<dbReference type="InterPro" id="IPR034733">
    <property type="entry name" value="AcCoA_carboxyl_beta"/>
</dbReference>
<feature type="domain" description="CoA carboxyltransferase N-terminal" evidence="2">
    <location>
        <begin position="1"/>
        <end position="265"/>
    </location>
</feature>
<proteinExistence type="predicted"/>
<evidence type="ECO:0000313" key="5">
    <source>
        <dbReference type="Proteomes" id="UP000199114"/>
    </source>
</evidence>
<dbReference type="STRING" id="1186196.SAMN04489841_3607"/>
<evidence type="ECO:0000259" key="3">
    <source>
        <dbReference type="PROSITE" id="PS50989"/>
    </source>
</evidence>
<dbReference type="InterPro" id="IPR011763">
    <property type="entry name" value="COA_CT_C"/>
</dbReference>
<organism evidence="4 5">
    <name type="scientific">Natrinema salaciae</name>
    <dbReference type="NCBI Taxonomy" id="1186196"/>
    <lineage>
        <taxon>Archaea</taxon>
        <taxon>Methanobacteriati</taxon>
        <taxon>Methanobacteriota</taxon>
        <taxon>Stenosarchaea group</taxon>
        <taxon>Halobacteria</taxon>
        <taxon>Halobacteriales</taxon>
        <taxon>Natrialbaceae</taxon>
        <taxon>Natrinema</taxon>
    </lineage>
</organism>
<dbReference type="SUPFAM" id="SSF52096">
    <property type="entry name" value="ClpP/crotonase"/>
    <property type="match status" value="2"/>
</dbReference>
<reference evidence="5" key="1">
    <citation type="submission" date="2016-10" db="EMBL/GenBank/DDBJ databases">
        <authorList>
            <person name="Varghese N."/>
            <person name="Submissions S."/>
        </authorList>
    </citation>
    <scope>NUCLEOTIDE SEQUENCE [LARGE SCALE GENOMIC DNA]</scope>
    <source>
        <strain evidence="5">DSM 25055</strain>
    </source>
</reference>
<accession>A0A1H9NHY3</accession>
<feature type="region of interest" description="Disordered" evidence="1">
    <location>
        <begin position="55"/>
        <end position="74"/>
    </location>
</feature>
<feature type="region of interest" description="Disordered" evidence="1">
    <location>
        <begin position="503"/>
        <end position="523"/>
    </location>
</feature>
<dbReference type="Gene3D" id="3.90.226.10">
    <property type="entry name" value="2-enoyl-CoA Hydratase, Chain A, domain 1"/>
    <property type="match status" value="2"/>
</dbReference>
<protein>
    <submittedName>
        <fullName evidence="4">Propionyl-CoA carboxylase beta chain</fullName>
    </submittedName>
</protein>
<dbReference type="InterPro" id="IPR051047">
    <property type="entry name" value="AccD/PCCB"/>
</dbReference>
<dbReference type="PROSITE" id="PS50989">
    <property type="entry name" value="COA_CT_CTER"/>
    <property type="match status" value="1"/>
</dbReference>
<feature type="compositionally biased region" description="Basic and acidic residues" evidence="1">
    <location>
        <begin position="503"/>
        <end position="515"/>
    </location>
</feature>
<dbReference type="InterPro" id="IPR011762">
    <property type="entry name" value="COA_CT_N"/>
</dbReference>
<gene>
    <name evidence="4" type="ORF">SAMN04489841_3607</name>
</gene>
<dbReference type="PANTHER" id="PTHR43842:SF2">
    <property type="entry name" value="PROPIONYL-COA CARBOXYLASE BETA CHAIN, MITOCHONDRIAL"/>
    <property type="match status" value="1"/>
</dbReference>
<dbReference type="PROSITE" id="PS50980">
    <property type="entry name" value="COA_CT_NTER"/>
    <property type="match status" value="1"/>
</dbReference>
<keyword evidence="5" id="KW-1185">Reference proteome</keyword>
<dbReference type="Proteomes" id="UP000199114">
    <property type="component" value="Unassembled WGS sequence"/>
</dbReference>
<dbReference type="PANTHER" id="PTHR43842">
    <property type="entry name" value="PROPIONYL-COA CARBOXYLASE BETA CHAIN"/>
    <property type="match status" value="1"/>
</dbReference>
<evidence type="ECO:0000256" key="1">
    <source>
        <dbReference type="SAM" id="MobiDB-lite"/>
    </source>
</evidence>
<dbReference type="OrthoDB" id="231496at2157"/>
<dbReference type="EMBL" id="FOFD01000005">
    <property type="protein sequence ID" value="SER35511.1"/>
    <property type="molecule type" value="Genomic_DNA"/>
</dbReference>
<dbReference type="Pfam" id="PF01039">
    <property type="entry name" value="Carboxyl_trans"/>
    <property type="match status" value="1"/>
</dbReference>
<dbReference type="InterPro" id="IPR029045">
    <property type="entry name" value="ClpP/crotonase-like_dom_sf"/>
</dbReference>
<evidence type="ECO:0000313" key="4">
    <source>
        <dbReference type="EMBL" id="SER35511.1"/>
    </source>
</evidence>